<proteinExistence type="predicted"/>
<gene>
    <name evidence="3" type="ORF">QBC33DRAFT_532330</name>
</gene>
<feature type="coiled-coil region" evidence="1">
    <location>
        <begin position="111"/>
        <end position="138"/>
    </location>
</feature>
<keyword evidence="4" id="KW-1185">Reference proteome</keyword>
<name>A0AAJ0FI00_9PEZI</name>
<evidence type="ECO:0000256" key="1">
    <source>
        <dbReference type="SAM" id="Coils"/>
    </source>
</evidence>
<keyword evidence="1" id="KW-0175">Coiled coil</keyword>
<evidence type="ECO:0000256" key="2">
    <source>
        <dbReference type="SAM" id="MobiDB-lite"/>
    </source>
</evidence>
<accession>A0AAJ0FI00</accession>
<feature type="region of interest" description="Disordered" evidence="2">
    <location>
        <begin position="29"/>
        <end position="48"/>
    </location>
</feature>
<sequence length="219" mass="24610">MASIYDQDDADPSHNLIAESTMAIPQVKTTPQMPPLWQPPQESQPTAYQPYGIWDPPPSQHAQVPPPTVYQPYGTPSQHAQVPSPTVYQSHGTWHLPDQQQTLVNMQQQTLVTMEQMLAGMQQRLELLEASISTLNLENSALNPDPIFGGSDAVLKRLQRVWDDGGEMLGFPVTPTQISLMSDTRTNQVLEEIGFLRELTPEDGDARKKILRRMWLGTW</sequence>
<evidence type="ECO:0000313" key="3">
    <source>
        <dbReference type="EMBL" id="KAK1769121.1"/>
    </source>
</evidence>
<reference evidence="3" key="1">
    <citation type="submission" date="2023-06" db="EMBL/GenBank/DDBJ databases">
        <title>Genome-scale phylogeny and comparative genomics of the fungal order Sordariales.</title>
        <authorList>
            <consortium name="Lawrence Berkeley National Laboratory"/>
            <person name="Hensen N."/>
            <person name="Bonometti L."/>
            <person name="Westerberg I."/>
            <person name="Brannstrom I.O."/>
            <person name="Guillou S."/>
            <person name="Cros-Aarteil S."/>
            <person name="Calhoun S."/>
            <person name="Haridas S."/>
            <person name="Kuo A."/>
            <person name="Mondo S."/>
            <person name="Pangilinan J."/>
            <person name="Riley R."/>
            <person name="Labutti K."/>
            <person name="Andreopoulos B."/>
            <person name="Lipzen A."/>
            <person name="Chen C."/>
            <person name="Yanf M."/>
            <person name="Daum C."/>
            <person name="Ng V."/>
            <person name="Clum A."/>
            <person name="Steindorff A."/>
            <person name="Ohm R."/>
            <person name="Martin F."/>
            <person name="Silar P."/>
            <person name="Natvig D."/>
            <person name="Lalanne C."/>
            <person name="Gautier V."/>
            <person name="Ament-Velasquez S.L."/>
            <person name="Kruys A."/>
            <person name="Hutchinson M.I."/>
            <person name="Powell A.J."/>
            <person name="Barry K."/>
            <person name="Miller A.N."/>
            <person name="Grigoriev I.V."/>
            <person name="Debuchy R."/>
            <person name="Gladieux P."/>
            <person name="Thoren M.H."/>
            <person name="Johannesson H."/>
        </authorList>
    </citation>
    <scope>NUCLEOTIDE SEQUENCE</scope>
    <source>
        <strain evidence="3">8032-3</strain>
    </source>
</reference>
<comment type="caution">
    <text evidence="3">The sequence shown here is derived from an EMBL/GenBank/DDBJ whole genome shotgun (WGS) entry which is preliminary data.</text>
</comment>
<protein>
    <submittedName>
        <fullName evidence="3">Uncharacterized protein</fullName>
    </submittedName>
</protein>
<organism evidence="3 4">
    <name type="scientific">Phialemonium atrogriseum</name>
    <dbReference type="NCBI Taxonomy" id="1093897"/>
    <lineage>
        <taxon>Eukaryota</taxon>
        <taxon>Fungi</taxon>
        <taxon>Dikarya</taxon>
        <taxon>Ascomycota</taxon>
        <taxon>Pezizomycotina</taxon>
        <taxon>Sordariomycetes</taxon>
        <taxon>Sordariomycetidae</taxon>
        <taxon>Cephalothecales</taxon>
        <taxon>Cephalothecaceae</taxon>
        <taxon>Phialemonium</taxon>
    </lineage>
</organism>
<dbReference type="Proteomes" id="UP001244011">
    <property type="component" value="Unassembled WGS sequence"/>
</dbReference>
<evidence type="ECO:0000313" key="4">
    <source>
        <dbReference type="Proteomes" id="UP001244011"/>
    </source>
</evidence>
<dbReference type="AlphaFoldDB" id="A0AAJ0FI00"/>
<dbReference type="GeneID" id="85310554"/>
<dbReference type="EMBL" id="MU839003">
    <property type="protein sequence ID" value="KAK1769121.1"/>
    <property type="molecule type" value="Genomic_DNA"/>
</dbReference>
<dbReference type="RefSeq" id="XP_060285334.1">
    <property type="nucleotide sequence ID" value="XM_060427367.1"/>
</dbReference>